<comment type="caution">
    <text evidence="5">The sequence shown here is derived from an EMBL/GenBank/DDBJ whole genome shotgun (WGS) entry which is preliminary data.</text>
</comment>
<reference evidence="5 6" key="1">
    <citation type="submission" date="2023-02" db="EMBL/GenBank/DDBJ databases">
        <title>Entomopathogenic bacteria.</title>
        <authorList>
            <person name="Machado R.A."/>
        </authorList>
    </citation>
    <scope>NUCLEOTIDE SEQUENCE [LARGE SCALE GENOMIC DNA]</scope>
    <source>
        <strain evidence="5 6">XENO-10</strain>
    </source>
</reference>
<feature type="domain" description="HTH cro/C1-type" evidence="4">
    <location>
        <begin position="12"/>
        <end position="68"/>
    </location>
</feature>
<dbReference type="SUPFAM" id="SSF51306">
    <property type="entry name" value="LexA/Signal peptidase"/>
    <property type="match status" value="1"/>
</dbReference>
<dbReference type="InterPro" id="IPR015927">
    <property type="entry name" value="Peptidase_S24_S26A/B/C"/>
</dbReference>
<evidence type="ECO:0000256" key="2">
    <source>
        <dbReference type="ARBA" id="ARBA00023125"/>
    </source>
</evidence>
<protein>
    <submittedName>
        <fullName evidence="5">S24 family peptidase</fullName>
    </submittedName>
</protein>
<dbReference type="EMBL" id="JAQRFI010000020">
    <property type="protein sequence ID" value="MDC9589696.1"/>
    <property type="molecule type" value="Genomic_DNA"/>
</dbReference>
<evidence type="ECO:0000313" key="6">
    <source>
        <dbReference type="Proteomes" id="UP001217178"/>
    </source>
</evidence>
<evidence type="ECO:0000256" key="1">
    <source>
        <dbReference type="ARBA" id="ARBA00023015"/>
    </source>
</evidence>
<dbReference type="InterPro" id="IPR001387">
    <property type="entry name" value="Cro/C1-type_HTH"/>
</dbReference>
<evidence type="ECO:0000259" key="4">
    <source>
        <dbReference type="PROSITE" id="PS50943"/>
    </source>
</evidence>
<evidence type="ECO:0000256" key="3">
    <source>
        <dbReference type="ARBA" id="ARBA00023163"/>
    </source>
</evidence>
<dbReference type="Gene3D" id="2.10.109.10">
    <property type="entry name" value="Umud Fragment, subunit A"/>
    <property type="match status" value="1"/>
</dbReference>
<dbReference type="RefSeq" id="WP_273555013.1">
    <property type="nucleotide sequence ID" value="NZ_JAQRFI010000020.1"/>
</dbReference>
<sequence>MSSEFGVLTKNIRYLMEVHGISSVTELSKRIKMHQPTLHRMLTGEVKDPKYTTLKNIAEFFKISPIDLIECDLQITQPKTTVDIDGEPYTVHFKDVPVKRNAYLGEESSWIEGDSTDGYIRWPTYDHDAYALKCTGNLMIPRIKEGEFVVIEPNHPYASGDEVFIVTDTGEAMVKTFLFEREGYYHLLPVNENSAPIQIHNSKIAQMQYIAGIAKTSLWHS</sequence>
<keyword evidence="3" id="KW-0804">Transcription</keyword>
<dbReference type="Gene3D" id="1.10.260.40">
    <property type="entry name" value="lambda repressor-like DNA-binding domains"/>
    <property type="match status" value="1"/>
</dbReference>
<evidence type="ECO:0000313" key="5">
    <source>
        <dbReference type="EMBL" id="MDC9589696.1"/>
    </source>
</evidence>
<keyword evidence="6" id="KW-1185">Reference proteome</keyword>
<dbReference type="Pfam" id="PF00717">
    <property type="entry name" value="Peptidase_S24"/>
    <property type="match status" value="1"/>
</dbReference>
<dbReference type="Pfam" id="PF13443">
    <property type="entry name" value="HTH_26"/>
    <property type="match status" value="1"/>
</dbReference>
<proteinExistence type="predicted"/>
<name>A0ABT5LGT1_9GAMM</name>
<dbReference type="Proteomes" id="UP001217178">
    <property type="component" value="Unassembled WGS sequence"/>
</dbReference>
<dbReference type="PROSITE" id="PS50943">
    <property type="entry name" value="HTH_CROC1"/>
    <property type="match status" value="1"/>
</dbReference>
<dbReference type="PANTHER" id="PTHR40661:SF3">
    <property type="entry name" value="FELS-1 PROPHAGE TRANSCRIPTIONAL REGULATOR"/>
    <property type="match status" value="1"/>
</dbReference>
<gene>
    <name evidence="5" type="ORF">PSI23_10400</name>
</gene>
<dbReference type="InterPro" id="IPR010982">
    <property type="entry name" value="Lambda_DNA-bd_dom_sf"/>
</dbReference>
<dbReference type="SUPFAM" id="SSF47413">
    <property type="entry name" value="lambda repressor-like DNA-binding domains"/>
    <property type="match status" value="1"/>
</dbReference>
<dbReference type="CDD" id="cd06529">
    <property type="entry name" value="S24_LexA-like"/>
    <property type="match status" value="1"/>
</dbReference>
<organism evidence="5 6">
    <name type="scientific">Xenorhabdus yunnanensis</name>
    <dbReference type="NCBI Taxonomy" id="3025878"/>
    <lineage>
        <taxon>Bacteria</taxon>
        <taxon>Pseudomonadati</taxon>
        <taxon>Pseudomonadota</taxon>
        <taxon>Gammaproteobacteria</taxon>
        <taxon>Enterobacterales</taxon>
        <taxon>Morganellaceae</taxon>
        <taxon>Xenorhabdus</taxon>
    </lineage>
</organism>
<accession>A0ABT5LGT1</accession>
<dbReference type="SMART" id="SM00530">
    <property type="entry name" value="HTH_XRE"/>
    <property type="match status" value="1"/>
</dbReference>
<dbReference type="InterPro" id="IPR039418">
    <property type="entry name" value="LexA-like"/>
</dbReference>
<keyword evidence="2" id="KW-0238">DNA-binding</keyword>
<dbReference type="PANTHER" id="PTHR40661">
    <property type="match status" value="1"/>
</dbReference>
<keyword evidence="1" id="KW-0805">Transcription regulation</keyword>
<dbReference type="InterPro" id="IPR036286">
    <property type="entry name" value="LexA/Signal_pep-like_sf"/>
</dbReference>